<evidence type="ECO:0000313" key="1">
    <source>
        <dbReference type="EMBL" id="QHT86090.1"/>
    </source>
</evidence>
<dbReference type="EMBL" id="MN740058">
    <property type="protein sequence ID" value="QHT86090.1"/>
    <property type="molecule type" value="Genomic_DNA"/>
</dbReference>
<dbReference type="AlphaFoldDB" id="A0A6C0I0F7"/>
<protein>
    <recommendedName>
        <fullName evidence="2">LamG-like jellyroll fold domain-containing protein</fullName>
    </recommendedName>
</protein>
<name>A0A6C0I0F7_9ZZZZ</name>
<accession>A0A6C0I0F7</accession>
<reference evidence="1" key="1">
    <citation type="journal article" date="2020" name="Nature">
        <title>Giant virus diversity and host interactions through global metagenomics.</title>
        <authorList>
            <person name="Schulz F."/>
            <person name="Roux S."/>
            <person name="Paez-Espino D."/>
            <person name="Jungbluth S."/>
            <person name="Walsh D.A."/>
            <person name="Denef V.J."/>
            <person name="McMahon K.D."/>
            <person name="Konstantinidis K.T."/>
            <person name="Eloe-Fadrosh E.A."/>
            <person name="Kyrpides N.C."/>
            <person name="Woyke T."/>
        </authorList>
    </citation>
    <scope>NUCLEOTIDE SEQUENCE</scope>
    <source>
        <strain evidence="1">GVMAG-M-3300023184-184</strain>
    </source>
</reference>
<sequence length="360" mass="41156">MLLLVKVYIYNIYMSLYFTGYDEPNGSHPTYSHLVVPTANQSGFNFGYNDFTIEWWQNLERSYIIDDQYPHVFACGYRDGFTHLAVSFEHDTMIYWENVAYNSTSYHSIPLPSDSITSRWVHFSINRVKYPWKATCVTRIFMNGQQIGYLESRENINFIGDYPSNLYIGNQSEDWHTYCAFQGYITDFKIINGTCLHQSPFSPPLQPSYPTQNTILLLMGTENGELSTDDSNDTGLPADFYGTVGASVYSKYTSLSGVQHRVALPDGFNIMFNYPSNINIDIARIKKSPLFSGQFYSAVLRRINSNTKIEVGQTWANSYYVKNEQEQNSRNQALRRARAGGANVPKKVTKILTAQSMFSN</sequence>
<dbReference type="SUPFAM" id="SSF49899">
    <property type="entry name" value="Concanavalin A-like lectins/glucanases"/>
    <property type="match status" value="1"/>
</dbReference>
<dbReference type="InterPro" id="IPR013320">
    <property type="entry name" value="ConA-like_dom_sf"/>
</dbReference>
<evidence type="ECO:0008006" key="2">
    <source>
        <dbReference type="Google" id="ProtNLM"/>
    </source>
</evidence>
<organism evidence="1">
    <name type="scientific">viral metagenome</name>
    <dbReference type="NCBI Taxonomy" id="1070528"/>
    <lineage>
        <taxon>unclassified sequences</taxon>
        <taxon>metagenomes</taxon>
        <taxon>organismal metagenomes</taxon>
    </lineage>
</organism>
<dbReference type="Gene3D" id="2.60.120.200">
    <property type="match status" value="1"/>
</dbReference>
<proteinExistence type="predicted"/>